<dbReference type="Proteomes" id="UP000727407">
    <property type="component" value="Unassembled WGS sequence"/>
</dbReference>
<keyword evidence="2" id="KW-1185">Reference proteome</keyword>
<dbReference type="OrthoDB" id="25620at2759"/>
<gene>
    <name evidence="1" type="ORF">DAT39_020302</name>
</gene>
<feature type="non-terminal residue" evidence="1">
    <location>
        <position position="1"/>
    </location>
</feature>
<comment type="caution">
    <text evidence="1">The sequence shown here is derived from an EMBL/GenBank/DDBJ whole genome shotgun (WGS) entry which is preliminary data.</text>
</comment>
<accession>A0A8J4X9V6</accession>
<name>A0A8J4X9V6_CLAMG</name>
<evidence type="ECO:0000313" key="1">
    <source>
        <dbReference type="EMBL" id="KAF5889995.1"/>
    </source>
</evidence>
<dbReference type="AlphaFoldDB" id="A0A8J4X9V6"/>
<evidence type="ECO:0000313" key="2">
    <source>
        <dbReference type="Proteomes" id="UP000727407"/>
    </source>
</evidence>
<reference evidence="1" key="1">
    <citation type="submission" date="2020-07" db="EMBL/GenBank/DDBJ databases">
        <title>Clarias magur genome sequencing, assembly and annotation.</title>
        <authorList>
            <person name="Kushwaha B."/>
            <person name="Kumar R."/>
            <person name="Das P."/>
            <person name="Joshi C.G."/>
            <person name="Kumar D."/>
            <person name="Nagpure N.S."/>
            <person name="Pandey M."/>
            <person name="Agarwal S."/>
            <person name="Srivastava S."/>
            <person name="Singh M."/>
            <person name="Sahoo L."/>
            <person name="Jayasankar P."/>
            <person name="Meher P.K."/>
            <person name="Koringa P.G."/>
            <person name="Iquebal M.A."/>
            <person name="Das S.P."/>
            <person name="Bit A."/>
            <person name="Patnaik S."/>
            <person name="Patel N."/>
            <person name="Shah T.M."/>
            <person name="Hinsu A."/>
            <person name="Jena J.K."/>
        </authorList>
    </citation>
    <scope>NUCLEOTIDE SEQUENCE</scope>
    <source>
        <strain evidence="1">CIFAMagur01</strain>
        <tissue evidence="1">Testis</tissue>
    </source>
</reference>
<feature type="non-terminal residue" evidence="1">
    <location>
        <position position="57"/>
    </location>
</feature>
<dbReference type="EMBL" id="QNUK01000739">
    <property type="protein sequence ID" value="KAF5889995.1"/>
    <property type="molecule type" value="Genomic_DNA"/>
</dbReference>
<protein>
    <submittedName>
        <fullName evidence="1">Interferon-induced protein 44-like</fullName>
    </submittedName>
</protein>
<proteinExistence type="predicted"/>
<organism evidence="1 2">
    <name type="scientific">Clarias magur</name>
    <name type="common">Asian catfish</name>
    <name type="synonym">Macropteronotus magur</name>
    <dbReference type="NCBI Taxonomy" id="1594786"/>
    <lineage>
        <taxon>Eukaryota</taxon>
        <taxon>Metazoa</taxon>
        <taxon>Chordata</taxon>
        <taxon>Craniata</taxon>
        <taxon>Vertebrata</taxon>
        <taxon>Euteleostomi</taxon>
        <taxon>Actinopterygii</taxon>
        <taxon>Neopterygii</taxon>
        <taxon>Teleostei</taxon>
        <taxon>Ostariophysi</taxon>
        <taxon>Siluriformes</taxon>
        <taxon>Clariidae</taxon>
        <taxon>Clarias</taxon>
    </lineage>
</organism>
<sequence length="57" mass="6547">FNPMEAISPNDLGFRRNPRLEEQTCCLVNVIAADKVALMNDNVINKLKYIRKEAKKL</sequence>